<reference evidence="3 4" key="1">
    <citation type="submission" date="2016-10" db="EMBL/GenBank/DDBJ databases">
        <authorList>
            <person name="de Groot N.N."/>
        </authorList>
    </citation>
    <scope>NUCLEOTIDE SEQUENCE [LARGE SCALE GENOMIC DNA]</scope>
    <source>
        <strain evidence="3 4">CGMCC 4.2022</strain>
    </source>
</reference>
<keyword evidence="4" id="KW-1185">Reference proteome</keyword>
<feature type="region of interest" description="Disordered" evidence="2">
    <location>
        <begin position="136"/>
        <end position="226"/>
    </location>
</feature>
<name>A0A1H0RXF1_9ACTN</name>
<evidence type="ECO:0000256" key="2">
    <source>
        <dbReference type="SAM" id="MobiDB-lite"/>
    </source>
</evidence>
<evidence type="ECO:0000313" key="4">
    <source>
        <dbReference type="Proteomes" id="UP000199341"/>
    </source>
</evidence>
<evidence type="ECO:0008006" key="5">
    <source>
        <dbReference type="Google" id="ProtNLM"/>
    </source>
</evidence>
<gene>
    <name evidence="3" type="ORF">SAMN05216259_12433</name>
</gene>
<dbReference type="Gene3D" id="1.10.443.10">
    <property type="entry name" value="Intergrase catalytic core"/>
    <property type="match status" value="1"/>
</dbReference>
<accession>A0A1H0RXF1</accession>
<evidence type="ECO:0000256" key="1">
    <source>
        <dbReference type="ARBA" id="ARBA00023172"/>
    </source>
</evidence>
<dbReference type="AlphaFoldDB" id="A0A1H0RXF1"/>
<feature type="compositionally biased region" description="Basic and acidic residues" evidence="2">
    <location>
        <begin position="215"/>
        <end position="226"/>
    </location>
</feature>
<dbReference type="SUPFAM" id="SSF56349">
    <property type="entry name" value="DNA breaking-rejoining enzymes"/>
    <property type="match status" value="1"/>
</dbReference>
<dbReference type="EMBL" id="FNIE01000024">
    <property type="protein sequence ID" value="SDP33696.1"/>
    <property type="molecule type" value="Genomic_DNA"/>
</dbReference>
<sequence>MWADQYVGAWRATGQRPSAVITPDQIGAFLDVAVDSRLYVFYHLLLFRGLRRGEGVCADWVNVDLDAGEFTVQREIIVDGWMPIEEGPKAEESAATIALDSLTVAVLREHKERQPAEREKAGTAWTETGKVFTDELGGCRTAVQGGRPGVGGEGGRSGAQRPQGARREAAGTDAHASLTQPTREGRAGWGGGEVPASHLVCASTPRRHGGAGGTRTHDRRIMSPLL</sequence>
<keyword evidence="1" id="KW-0233">DNA recombination</keyword>
<dbReference type="GO" id="GO:0015074">
    <property type="term" value="P:DNA integration"/>
    <property type="evidence" value="ECO:0007669"/>
    <property type="project" value="InterPro"/>
</dbReference>
<dbReference type="GO" id="GO:0003677">
    <property type="term" value="F:DNA binding"/>
    <property type="evidence" value="ECO:0007669"/>
    <property type="project" value="InterPro"/>
</dbReference>
<organism evidence="3 4">
    <name type="scientific">Actinacidiphila guanduensis</name>
    <dbReference type="NCBI Taxonomy" id="310781"/>
    <lineage>
        <taxon>Bacteria</taxon>
        <taxon>Bacillati</taxon>
        <taxon>Actinomycetota</taxon>
        <taxon>Actinomycetes</taxon>
        <taxon>Kitasatosporales</taxon>
        <taxon>Streptomycetaceae</taxon>
        <taxon>Actinacidiphila</taxon>
    </lineage>
</organism>
<dbReference type="InterPro" id="IPR013762">
    <property type="entry name" value="Integrase-like_cat_sf"/>
</dbReference>
<evidence type="ECO:0000313" key="3">
    <source>
        <dbReference type="EMBL" id="SDP33696.1"/>
    </source>
</evidence>
<dbReference type="Proteomes" id="UP000199341">
    <property type="component" value="Unassembled WGS sequence"/>
</dbReference>
<dbReference type="GO" id="GO:0006310">
    <property type="term" value="P:DNA recombination"/>
    <property type="evidence" value="ECO:0007669"/>
    <property type="project" value="UniProtKB-KW"/>
</dbReference>
<feature type="compositionally biased region" description="Gly residues" evidence="2">
    <location>
        <begin position="146"/>
        <end position="157"/>
    </location>
</feature>
<protein>
    <recommendedName>
        <fullName evidence="5">Tyr recombinase domain-containing protein</fullName>
    </recommendedName>
</protein>
<proteinExistence type="predicted"/>
<dbReference type="InterPro" id="IPR011010">
    <property type="entry name" value="DNA_brk_join_enz"/>
</dbReference>
<dbReference type="STRING" id="310781.SAMN05216259_12433"/>